<dbReference type="PANTHER" id="PTHR11699">
    <property type="entry name" value="ALDEHYDE DEHYDROGENASE-RELATED"/>
    <property type="match status" value="1"/>
</dbReference>
<protein>
    <submittedName>
        <fullName evidence="3">Aldehyde dehydrogenase family protein</fullName>
    </submittedName>
</protein>
<accession>A0ABT0E9D4</accession>
<gene>
    <name evidence="3" type="ORF">MU846_12085</name>
</gene>
<dbReference type="EMBL" id="JALKII010000009">
    <property type="protein sequence ID" value="MCK0538448.1"/>
    <property type="molecule type" value="Genomic_DNA"/>
</dbReference>
<keyword evidence="1" id="KW-0560">Oxidoreductase</keyword>
<dbReference type="Pfam" id="PF00171">
    <property type="entry name" value="Aldedh"/>
    <property type="match status" value="1"/>
</dbReference>
<proteinExistence type="predicted"/>
<evidence type="ECO:0000259" key="2">
    <source>
        <dbReference type="Pfam" id="PF00171"/>
    </source>
</evidence>
<reference evidence="3" key="1">
    <citation type="submission" date="2022-04" db="EMBL/GenBank/DDBJ databases">
        <title>Alcanivorax sp. CY1518 draft genome sequence.</title>
        <authorList>
            <person name="Zhao G."/>
            <person name="An M."/>
        </authorList>
    </citation>
    <scope>NUCLEOTIDE SEQUENCE</scope>
    <source>
        <strain evidence="3">CY1518</strain>
    </source>
</reference>
<evidence type="ECO:0000256" key="1">
    <source>
        <dbReference type="ARBA" id="ARBA00023002"/>
    </source>
</evidence>
<feature type="domain" description="Aldehyde dehydrogenase" evidence="2">
    <location>
        <begin position="5"/>
        <end position="453"/>
    </location>
</feature>
<dbReference type="SUPFAM" id="SSF53720">
    <property type="entry name" value="ALDH-like"/>
    <property type="match status" value="1"/>
</dbReference>
<keyword evidence="4" id="KW-1185">Reference proteome</keyword>
<dbReference type="InterPro" id="IPR016163">
    <property type="entry name" value="Ald_DH_C"/>
</dbReference>
<dbReference type="InterPro" id="IPR016161">
    <property type="entry name" value="Ald_DH/histidinol_DH"/>
</dbReference>
<sequence>MSLFVADPVSGRPLYSLETATPADCQAAMASARSAAAIVKTAPIQQRLEAVAAVLAWLGERREWLLDQIVAESGRSRGDAMLSDLFQLTEDLHWLRANARGVLADERIRTPLTLLGKRSRILHEPRGVVLVISPWNLPLAIGMTAAMFAFVAGNAVILKPSEHTPMAAAWAEVRTLHPLLAQGLQILHGDGEIGRQLISLRPDLIAFTGSLSTGQHILSQAAPLLIPVVMELGAKDAMLVFADADVPRAVAAACWGNLHNSGQSCTAVERLYVQRSLFDEFIARLVGASKAIRVGTDAEADLGGITTDFQLQRIEEQVADARQQGAVVHCGGRRSDCGRYYLPTVISGVTSDMLLAQQETFGPVVAVYAFEDEAEAVAFHNSSRFGLSTSVWTADGARAERLVRALEVGCVNVNNVMLTEGNAGLPFGGVKYSGFGRMKGAEGLRGMTQSKAVLMDPVRGRPEPNWYPYSATKLRLMARLLDALARRRPGRWWHLATIGLAIDRLVRRQQGPKASRPISGQLKK</sequence>
<dbReference type="Gene3D" id="3.40.605.10">
    <property type="entry name" value="Aldehyde Dehydrogenase, Chain A, domain 1"/>
    <property type="match status" value="1"/>
</dbReference>
<evidence type="ECO:0000313" key="3">
    <source>
        <dbReference type="EMBL" id="MCK0538448.1"/>
    </source>
</evidence>
<dbReference type="PROSITE" id="PS00070">
    <property type="entry name" value="ALDEHYDE_DEHYDR_CYS"/>
    <property type="match status" value="1"/>
</dbReference>
<dbReference type="InterPro" id="IPR015590">
    <property type="entry name" value="Aldehyde_DH_dom"/>
</dbReference>
<dbReference type="Gene3D" id="3.40.309.10">
    <property type="entry name" value="Aldehyde Dehydrogenase, Chain A, domain 2"/>
    <property type="match status" value="1"/>
</dbReference>
<name>A0ABT0E9D4_9GAMM</name>
<dbReference type="InterPro" id="IPR016162">
    <property type="entry name" value="Ald_DH_N"/>
</dbReference>
<comment type="caution">
    <text evidence="3">The sequence shown here is derived from an EMBL/GenBank/DDBJ whole genome shotgun (WGS) entry which is preliminary data.</text>
</comment>
<evidence type="ECO:0000313" key="4">
    <source>
        <dbReference type="Proteomes" id="UP001165524"/>
    </source>
</evidence>
<organism evidence="3 4">
    <name type="scientific">Alcanivorax quisquiliarum</name>
    <dbReference type="NCBI Taxonomy" id="2933565"/>
    <lineage>
        <taxon>Bacteria</taxon>
        <taxon>Pseudomonadati</taxon>
        <taxon>Pseudomonadota</taxon>
        <taxon>Gammaproteobacteria</taxon>
        <taxon>Oceanospirillales</taxon>
        <taxon>Alcanivoracaceae</taxon>
        <taxon>Alcanivorax</taxon>
    </lineage>
</organism>
<dbReference type="RefSeq" id="WP_246953082.1">
    <property type="nucleotide sequence ID" value="NZ_JALKII010000009.1"/>
</dbReference>
<dbReference type="Proteomes" id="UP001165524">
    <property type="component" value="Unassembled WGS sequence"/>
</dbReference>
<dbReference type="InterPro" id="IPR016160">
    <property type="entry name" value="Ald_DH_CS_CYS"/>
</dbReference>